<evidence type="ECO:0000313" key="3">
    <source>
        <dbReference type="RefSeq" id="XP_064076864.1"/>
    </source>
</evidence>
<reference evidence="3" key="1">
    <citation type="submission" date="2025-08" db="UniProtKB">
        <authorList>
            <consortium name="RefSeq"/>
        </authorList>
    </citation>
    <scope>IDENTIFICATION</scope>
    <source>
        <tissue evidence="3">Whole body</tissue>
    </source>
</reference>
<proteinExistence type="predicted"/>
<keyword evidence="1" id="KW-0472">Membrane</keyword>
<feature type="transmembrane region" description="Helical" evidence="1">
    <location>
        <begin position="607"/>
        <end position="630"/>
    </location>
</feature>
<gene>
    <name evidence="3" type="primary">LOC113392604</name>
</gene>
<feature type="transmembrane region" description="Helical" evidence="1">
    <location>
        <begin position="701"/>
        <end position="720"/>
    </location>
</feature>
<protein>
    <submittedName>
        <fullName evidence="3">Uncharacterized protein LOC113392604</fullName>
    </submittedName>
</protein>
<accession>A0ABM4B002</accession>
<dbReference type="GeneID" id="113392604"/>
<feature type="transmembrane region" description="Helical" evidence="1">
    <location>
        <begin position="637"/>
        <end position="655"/>
    </location>
</feature>
<sequence>MSLEEEMTRFQREELFKHNALRNCKQKLAVTVKTTSVPNQVFGDEYIPIEHVLGSNKKKNRLLNPYVLRLRRKLPFQSYKLHRIETVTGIIWGAFDTKRSTFNESFKKHNVPRRKGNVQDWSTKIDTISAFDYGNGIDIINPKLLEFSSKTKPINLDDYDERNHIEGGGKDYYEARLHNYNENFSELKSRHVLSNRSLERINHKRFNKKLNKKEITERNYAFDKNNKNDMVVLDVRRQSTNPSYNINFDWSNNSDNNKDIETEKYFKTQILDNSILGQGNITNEEYELALYKISDPDLWCSAQVQLYEKITSPEGKILWNDLTKHSIASVSTTYPNWSNQDVNIQYKSIEVMTRDDFYLASESLCLIVPMKSGKLGDFIIVPSDDIIALNGQKDVNKRNDNTFGVGETPAIEGSGQVRRRVAVRTSRALIGGNFKKFKIITRGSDRFLKFPHTKPHQTQIDVEVRADDNELVLVGVEIRECTPKLIYASTQIRDGESTLEGPVLFPPRHTQSFRLDLPLTIPVDNAHCTVALVNENEEAVAVRDVKIKRDDRCFCVWHCDCVCLSEDSNLLCRPLSEAQLLAAGLSTQMKSRHIRSVCYKDVMTLNLFVMFVGVLLALLLLGYACIFLLLPFRMIKASLGIIFSCVGSFGLDLLIQTPRKLDQYYEDYLKCRTVVYDDEGWPIHPDTKQRSVRLISKPMEFILNLIFFITLPCLLICDALKKVVSFYNTTEKKFDEKYIQRDTKKCFSSRDVQVRQFKSKYFLLSNSKELHSYIFAIYIW</sequence>
<organism evidence="2 3">
    <name type="scientific">Vanessa tameamea</name>
    <name type="common">Kamehameha butterfly</name>
    <dbReference type="NCBI Taxonomy" id="334116"/>
    <lineage>
        <taxon>Eukaryota</taxon>
        <taxon>Metazoa</taxon>
        <taxon>Ecdysozoa</taxon>
        <taxon>Arthropoda</taxon>
        <taxon>Hexapoda</taxon>
        <taxon>Insecta</taxon>
        <taxon>Pterygota</taxon>
        <taxon>Neoptera</taxon>
        <taxon>Endopterygota</taxon>
        <taxon>Lepidoptera</taxon>
        <taxon>Glossata</taxon>
        <taxon>Ditrysia</taxon>
        <taxon>Papilionoidea</taxon>
        <taxon>Nymphalidae</taxon>
        <taxon>Nymphalinae</taxon>
        <taxon>Vanessa</taxon>
    </lineage>
</organism>
<keyword evidence="1" id="KW-1133">Transmembrane helix</keyword>
<dbReference type="Proteomes" id="UP001652626">
    <property type="component" value="Chromosome 5"/>
</dbReference>
<name>A0ABM4B002_VANTA</name>
<evidence type="ECO:0000313" key="2">
    <source>
        <dbReference type="Proteomes" id="UP001652626"/>
    </source>
</evidence>
<keyword evidence="1" id="KW-0812">Transmembrane</keyword>
<keyword evidence="2" id="KW-1185">Reference proteome</keyword>
<evidence type="ECO:0000256" key="1">
    <source>
        <dbReference type="SAM" id="Phobius"/>
    </source>
</evidence>
<dbReference type="RefSeq" id="XP_064076864.1">
    <property type="nucleotide sequence ID" value="XM_064220794.1"/>
</dbReference>